<protein>
    <submittedName>
        <fullName evidence="1">Uncharacterized protein</fullName>
    </submittedName>
</protein>
<keyword evidence="2" id="KW-1185">Reference proteome</keyword>
<gene>
    <name evidence="1" type="ORF">MoryE10_03320</name>
</gene>
<name>A0A8D4VLE7_9GAMM</name>
<dbReference type="Proteomes" id="UP000824988">
    <property type="component" value="Chromosome"/>
</dbReference>
<dbReference type="AlphaFoldDB" id="A0A8D4VLE7"/>
<accession>A0A8D4VLE7</accession>
<sequence>MTREELYEFGARHGRSREEVDAILDDTRVYGDGWNLGAEIDEPHESRPCPYSNVHERQRWIAAYWEGAVWLYMCAEINQPGRELYH</sequence>
<evidence type="ECO:0000313" key="2">
    <source>
        <dbReference type="Proteomes" id="UP000824988"/>
    </source>
</evidence>
<organism evidence="1 2">
    <name type="scientific">Methylogaea oryzae</name>
    <dbReference type="NCBI Taxonomy" id="1295382"/>
    <lineage>
        <taxon>Bacteria</taxon>
        <taxon>Pseudomonadati</taxon>
        <taxon>Pseudomonadota</taxon>
        <taxon>Gammaproteobacteria</taxon>
        <taxon>Methylococcales</taxon>
        <taxon>Methylococcaceae</taxon>
        <taxon>Methylogaea</taxon>
    </lineage>
</organism>
<proteinExistence type="predicted"/>
<evidence type="ECO:0000313" key="1">
    <source>
        <dbReference type="EMBL" id="BBL69726.1"/>
    </source>
</evidence>
<dbReference type="EMBL" id="AP019782">
    <property type="protein sequence ID" value="BBL69726.1"/>
    <property type="molecule type" value="Genomic_DNA"/>
</dbReference>
<dbReference type="RefSeq" id="WP_054772771.1">
    <property type="nucleotide sequence ID" value="NZ_AP019782.1"/>
</dbReference>
<reference evidence="1" key="1">
    <citation type="submission" date="2019-06" db="EMBL/GenBank/DDBJ databases">
        <title>Complete genome sequence of Methylogaea oryzae strain JCM16910.</title>
        <authorList>
            <person name="Asakawa S."/>
        </authorList>
    </citation>
    <scope>NUCLEOTIDE SEQUENCE</scope>
    <source>
        <strain evidence="1">E10</strain>
    </source>
</reference>
<dbReference type="KEGG" id="moz:MoryE10_03320"/>